<dbReference type="InterPro" id="IPR030872">
    <property type="entry name" value="Cardiolipin_synth_ClsB"/>
</dbReference>
<dbReference type="RefSeq" id="WP_348944675.1">
    <property type="nucleotide sequence ID" value="NZ_CP157355.1"/>
</dbReference>
<evidence type="ECO:0000313" key="11">
    <source>
        <dbReference type="EMBL" id="XBM00319.1"/>
    </source>
</evidence>
<gene>
    <name evidence="9 11" type="primary">clsB</name>
    <name evidence="11" type="ORF">ABHF33_14865</name>
</gene>
<evidence type="ECO:0000256" key="4">
    <source>
        <dbReference type="ARBA" id="ARBA00022737"/>
    </source>
</evidence>
<name>A0AAU7F8S8_9NEIS</name>
<dbReference type="EC" id="2.7.8.-" evidence="9"/>
<comment type="function">
    <text evidence="9">Catalyzes the phosphatidyl group transfer from one phosphatidylglycerol molecule to another to form cardiolipin (CL) (diphosphatidylglycerol) and glycerol.</text>
</comment>
<evidence type="ECO:0000259" key="10">
    <source>
        <dbReference type="PROSITE" id="PS50035"/>
    </source>
</evidence>
<feature type="active site" evidence="9">
    <location>
        <position position="119"/>
    </location>
</feature>
<keyword evidence="3 9" id="KW-0808">Transferase</keyword>
<comment type="subcellular location">
    <subcellularLocation>
        <location evidence="9">Cell membrane</location>
        <topology evidence="9">Peripheral membrane protein</topology>
    </subcellularLocation>
</comment>
<feature type="active site" evidence="9">
    <location>
        <position position="117"/>
    </location>
</feature>
<evidence type="ECO:0000256" key="7">
    <source>
        <dbReference type="ARBA" id="ARBA00023209"/>
    </source>
</evidence>
<dbReference type="InterPro" id="IPR025202">
    <property type="entry name" value="PLD-like_dom"/>
</dbReference>
<dbReference type="PANTHER" id="PTHR21248">
    <property type="entry name" value="CARDIOLIPIN SYNTHASE"/>
    <property type="match status" value="1"/>
</dbReference>
<comment type="catalytic activity">
    <reaction evidence="9">
        <text>2 a 1,2-diacyl-sn-glycero-3-phospho-(1'-sn-glycerol) = a cardiolipin + glycerol</text>
        <dbReference type="Rhea" id="RHEA:31451"/>
        <dbReference type="ChEBI" id="CHEBI:17754"/>
        <dbReference type="ChEBI" id="CHEBI:62237"/>
        <dbReference type="ChEBI" id="CHEBI:64716"/>
    </reaction>
</comment>
<keyword evidence="5 9" id="KW-0443">Lipid metabolism</keyword>
<feature type="active site" evidence="9">
    <location>
        <position position="298"/>
    </location>
</feature>
<dbReference type="HAMAP" id="MF_01917">
    <property type="entry name" value="Cardiolipin_synth_ClsB"/>
    <property type="match status" value="1"/>
</dbReference>
<reference evidence="11" key="1">
    <citation type="submission" date="2024-05" db="EMBL/GenBank/DDBJ databases">
        <authorList>
            <person name="Yang L."/>
            <person name="Pan L."/>
        </authorList>
    </citation>
    <scope>NUCLEOTIDE SEQUENCE</scope>
    <source>
        <strain evidence="11">FCG-7</strain>
    </source>
</reference>
<dbReference type="GO" id="GO:0008808">
    <property type="term" value="F:cardiolipin synthase activity"/>
    <property type="evidence" value="ECO:0007669"/>
    <property type="project" value="InterPro"/>
</dbReference>
<evidence type="ECO:0000256" key="5">
    <source>
        <dbReference type="ARBA" id="ARBA00023098"/>
    </source>
</evidence>
<dbReference type="PROSITE" id="PS50035">
    <property type="entry name" value="PLD"/>
    <property type="match status" value="2"/>
</dbReference>
<dbReference type="SMART" id="SM00155">
    <property type="entry name" value="PLDc"/>
    <property type="match status" value="2"/>
</dbReference>
<dbReference type="PANTHER" id="PTHR21248:SF23">
    <property type="entry name" value="CARDIOLIPIN SYNTHASE B"/>
    <property type="match status" value="1"/>
</dbReference>
<keyword evidence="7 9" id="KW-0594">Phospholipid biosynthesis</keyword>
<proteinExistence type="inferred from homology"/>
<keyword evidence="8 9" id="KW-1208">Phospholipid metabolism</keyword>
<sequence>MGKAIRLQPKPQHQVELLRNGAEFFPALLAACDAAQIEIHLETYLFEPDEVGLAVAQALMRAAQRGVRVSVLIDGFGARDFPVQLKEDLLQSGVRLLFFRPEIRRFSLNRSRLRRMHRKLSCFDGQLALVGGINILSDDDGPGLAPRYDYAVRIVGPVVADVREAMCREWRHTAWSQLKKAWAKREHLHTRAKYSDGVLAQLVVRDNTRNRRAIEQCYLDLIDQAQSEIVIANAYFLPGLRLRQALLRAALRGVAVVLLLQDERDHALLQYASWAFYRPLLRAGVEIYQYRAGFMHAKVAIFDGEWATVGSSNIDPFSLLLAREANVFIRDRAFAGQLRQDVQLHLVQDARAILPQHVQQAKLGLRLLVWLCFGLVRLIMGLSGYGGKKYLE</sequence>
<dbReference type="KEGG" id="cmav:ABHF33_14865"/>
<dbReference type="GO" id="GO:0005886">
    <property type="term" value="C:plasma membrane"/>
    <property type="evidence" value="ECO:0007669"/>
    <property type="project" value="UniProtKB-SubCell"/>
</dbReference>
<feature type="domain" description="PLD phosphodiesterase" evidence="10">
    <location>
        <begin position="291"/>
        <end position="318"/>
    </location>
</feature>
<protein>
    <recommendedName>
        <fullName evidence="9">Cardiolipin synthase B</fullName>
        <shortName evidence="9">CL synthase</shortName>
        <ecNumber evidence="9">2.7.8.-</ecNumber>
    </recommendedName>
</protein>
<feature type="active site" evidence="9">
    <location>
        <position position="124"/>
    </location>
</feature>
<feature type="active site" evidence="9">
    <location>
        <position position="303"/>
    </location>
</feature>
<dbReference type="GO" id="GO:0032049">
    <property type="term" value="P:cardiolipin biosynthetic process"/>
    <property type="evidence" value="ECO:0007669"/>
    <property type="project" value="InterPro"/>
</dbReference>
<evidence type="ECO:0000256" key="6">
    <source>
        <dbReference type="ARBA" id="ARBA00023136"/>
    </source>
</evidence>
<keyword evidence="2 9" id="KW-0444">Lipid biosynthesis</keyword>
<dbReference type="NCBIfam" id="NF008427">
    <property type="entry name" value="PRK11263.1"/>
    <property type="match status" value="1"/>
</dbReference>
<dbReference type="CDD" id="cd09159">
    <property type="entry name" value="PLDc_ybhO_like_2"/>
    <property type="match status" value="1"/>
</dbReference>
<dbReference type="CDD" id="cd09110">
    <property type="entry name" value="PLDc_CLS_1"/>
    <property type="match status" value="1"/>
</dbReference>
<keyword evidence="4" id="KW-0677">Repeat</keyword>
<evidence type="ECO:0000256" key="3">
    <source>
        <dbReference type="ARBA" id="ARBA00022679"/>
    </source>
</evidence>
<dbReference type="Gene3D" id="3.30.870.10">
    <property type="entry name" value="Endonuclease Chain A"/>
    <property type="match status" value="2"/>
</dbReference>
<dbReference type="AlphaFoldDB" id="A0AAU7F8S8"/>
<dbReference type="InterPro" id="IPR001736">
    <property type="entry name" value="PLipase_D/transphosphatidylase"/>
</dbReference>
<keyword evidence="6 9" id="KW-0472">Membrane</keyword>
<accession>A0AAU7F8S8</accession>
<keyword evidence="1 9" id="KW-1003">Cell membrane</keyword>
<feature type="domain" description="PLD phosphodiesterase" evidence="10">
    <location>
        <begin position="112"/>
        <end position="139"/>
    </location>
</feature>
<dbReference type="EMBL" id="CP157355">
    <property type="protein sequence ID" value="XBM00319.1"/>
    <property type="molecule type" value="Genomic_DNA"/>
</dbReference>
<evidence type="ECO:0000256" key="8">
    <source>
        <dbReference type="ARBA" id="ARBA00023264"/>
    </source>
</evidence>
<comment type="similarity">
    <text evidence="9">Belongs to the phospholipase D family. Cardiolipin synthase subfamily. ClsB sub-subfamily.</text>
</comment>
<evidence type="ECO:0000256" key="2">
    <source>
        <dbReference type="ARBA" id="ARBA00022516"/>
    </source>
</evidence>
<dbReference type="SUPFAM" id="SSF56024">
    <property type="entry name" value="Phospholipase D/nuclease"/>
    <property type="match status" value="2"/>
</dbReference>
<feature type="active site" evidence="9">
    <location>
        <position position="296"/>
    </location>
</feature>
<organism evidence="11">
    <name type="scientific">Chitinibacter mangrovi</name>
    <dbReference type="NCBI Taxonomy" id="3153927"/>
    <lineage>
        <taxon>Bacteria</taxon>
        <taxon>Pseudomonadati</taxon>
        <taxon>Pseudomonadota</taxon>
        <taxon>Betaproteobacteria</taxon>
        <taxon>Neisseriales</taxon>
        <taxon>Chitinibacteraceae</taxon>
        <taxon>Chitinibacter</taxon>
    </lineage>
</organism>
<evidence type="ECO:0000256" key="1">
    <source>
        <dbReference type="ARBA" id="ARBA00022475"/>
    </source>
</evidence>
<dbReference type="Pfam" id="PF13091">
    <property type="entry name" value="PLDc_2"/>
    <property type="match status" value="2"/>
</dbReference>
<evidence type="ECO:0000256" key="9">
    <source>
        <dbReference type="HAMAP-Rule" id="MF_01917"/>
    </source>
</evidence>